<protein>
    <submittedName>
        <fullName evidence="1">Uncharacterized protein</fullName>
    </submittedName>
</protein>
<proteinExistence type="predicted"/>
<evidence type="ECO:0000313" key="1">
    <source>
        <dbReference type="EMBL" id="KAH1063893.1"/>
    </source>
</evidence>
<reference evidence="1 2" key="1">
    <citation type="journal article" date="2021" name="Plant Biotechnol. J.">
        <title>Multi-omics assisted identification of the key and species-specific regulatory components of drought-tolerant mechanisms in Gossypium stocksii.</title>
        <authorList>
            <person name="Yu D."/>
            <person name="Ke L."/>
            <person name="Zhang D."/>
            <person name="Wu Y."/>
            <person name="Sun Y."/>
            <person name="Mei J."/>
            <person name="Sun J."/>
            <person name="Sun Y."/>
        </authorList>
    </citation>
    <scope>NUCLEOTIDE SEQUENCE [LARGE SCALE GENOMIC DNA]</scope>
    <source>
        <strain evidence="2">cv. E1</strain>
        <tissue evidence="1">Leaf</tissue>
    </source>
</reference>
<comment type="caution">
    <text evidence="1">The sequence shown here is derived from an EMBL/GenBank/DDBJ whole genome shotgun (WGS) entry which is preliminary data.</text>
</comment>
<accession>A0A9D3ZSP1</accession>
<dbReference type="AlphaFoldDB" id="A0A9D3ZSP1"/>
<evidence type="ECO:0000313" key="2">
    <source>
        <dbReference type="Proteomes" id="UP000828251"/>
    </source>
</evidence>
<organism evidence="1 2">
    <name type="scientific">Gossypium stocksii</name>
    <dbReference type="NCBI Taxonomy" id="47602"/>
    <lineage>
        <taxon>Eukaryota</taxon>
        <taxon>Viridiplantae</taxon>
        <taxon>Streptophyta</taxon>
        <taxon>Embryophyta</taxon>
        <taxon>Tracheophyta</taxon>
        <taxon>Spermatophyta</taxon>
        <taxon>Magnoliopsida</taxon>
        <taxon>eudicotyledons</taxon>
        <taxon>Gunneridae</taxon>
        <taxon>Pentapetalae</taxon>
        <taxon>rosids</taxon>
        <taxon>malvids</taxon>
        <taxon>Malvales</taxon>
        <taxon>Malvaceae</taxon>
        <taxon>Malvoideae</taxon>
        <taxon>Gossypium</taxon>
    </lineage>
</organism>
<sequence length="168" mass="19583">MRGLGFRDLRLFNLAPLGKQICRLLTSKDTLCYHVLSSKYFPNNDLFHPKVVDRPSYTRTSIIVATKALENDFGWQVGDRNNIDIRKDNWGFEGLNSESLSSTILTSHERKIKDVMLVLDKKAIADFITMLSNSWNNRNNYVFWGEEEEARVVWDRAKTLYQDFRSTI</sequence>
<name>A0A9D3ZSP1_9ROSI</name>
<gene>
    <name evidence="1" type="ORF">J1N35_028880</name>
</gene>
<dbReference type="Proteomes" id="UP000828251">
    <property type="component" value="Unassembled WGS sequence"/>
</dbReference>
<keyword evidence="2" id="KW-1185">Reference proteome</keyword>
<dbReference type="EMBL" id="JAIQCV010000009">
    <property type="protein sequence ID" value="KAH1063893.1"/>
    <property type="molecule type" value="Genomic_DNA"/>
</dbReference>
<dbReference type="OrthoDB" id="1000768at2759"/>